<organism evidence="2 3">
    <name type="scientific">Cherax quadricarinatus</name>
    <name type="common">Australian red claw crayfish</name>
    <dbReference type="NCBI Taxonomy" id="27406"/>
    <lineage>
        <taxon>Eukaryota</taxon>
        <taxon>Metazoa</taxon>
        <taxon>Ecdysozoa</taxon>
        <taxon>Arthropoda</taxon>
        <taxon>Crustacea</taxon>
        <taxon>Multicrustacea</taxon>
        <taxon>Malacostraca</taxon>
        <taxon>Eumalacostraca</taxon>
        <taxon>Eucarida</taxon>
        <taxon>Decapoda</taxon>
        <taxon>Pleocyemata</taxon>
        <taxon>Astacidea</taxon>
        <taxon>Parastacoidea</taxon>
        <taxon>Parastacidae</taxon>
        <taxon>Cherax</taxon>
    </lineage>
</organism>
<dbReference type="InterPro" id="IPR015943">
    <property type="entry name" value="WD40/YVTN_repeat-like_dom_sf"/>
</dbReference>
<reference evidence="2 3" key="1">
    <citation type="journal article" date="2024" name="BMC Genomics">
        <title>Genome assembly of redclaw crayfish (Cherax quadricarinatus) provides insights into its immune adaptation and hypoxia tolerance.</title>
        <authorList>
            <person name="Liu Z."/>
            <person name="Zheng J."/>
            <person name="Li H."/>
            <person name="Fang K."/>
            <person name="Wang S."/>
            <person name="He J."/>
            <person name="Zhou D."/>
            <person name="Weng S."/>
            <person name="Chi M."/>
            <person name="Gu Z."/>
            <person name="He J."/>
            <person name="Li F."/>
            <person name="Wang M."/>
        </authorList>
    </citation>
    <scope>NUCLEOTIDE SEQUENCE [LARGE SCALE GENOMIC DNA]</scope>
    <source>
        <strain evidence="2">ZL_2023a</strain>
    </source>
</reference>
<evidence type="ECO:0000313" key="3">
    <source>
        <dbReference type="Proteomes" id="UP001445076"/>
    </source>
</evidence>
<feature type="domain" description="Aladin seven-bladed propeller" evidence="1">
    <location>
        <begin position="151"/>
        <end position="470"/>
    </location>
</feature>
<dbReference type="Pfam" id="PF25460">
    <property type="entry name" value="Beta-prop_Aladin"/>
    <property type="match status" value="1"/>
</dbReference>
<sequence length="530" mass="57353">MINLQYLPPPPACGLITAYENDGRLRALGSREALATTRNWLGGQFIEVMVGQEPVRTAHSKQEAREAFSAHTETSWQRVMFAYYEEGWEASLEEMIKGKDEGSLYQVASTVASFILKVCGFIARAQALLPSPKNTVSSPITPLAVRGSGGSVVSVAWHPHTNTLAAVFCDDTIRIFAAGRSISPLLKHRLQKSIMHIAWMPYSASLLAVGCECGILLWTLDPVNVVTRPSGSCVSLLAYPSATPINSLTWHPKGNLLACVGGSSSQLIVWDVGREVPVVVHSGTGGSISLVLWSPNSSRLFVAYSSKIMRVFETRDWTYEQWSLESPVKSAAWSCLGHLLLFVTQDDPVLYYLGFIPGEDIGGTQVAAQVADLTQTLVTDEDGEEISVGGAVRQLAWDPRSERLAIVFRDTECVVLFHTHTHPTLHLSPGGFIRGEAGHIAVSVSFQENLCSGAVLSVVWSSGQVQHLPMRYSSREPLNSSLDTSLFSASVPVRVAHNSLLNSSIPRNTSMGYAGSSVMSPLIGGLFTSP</sequence>
<dbReference type="InterPro" id="IPR057403">
    <property type="entry name" value="Beta-prop_Aladin"/>
</dbReference>
<dbReference type="GO" id="GO:0005643">
    <property type="term" value="C:nuclear pore"/>
    <property type="evidence" value="ECO:0007669"/>
    <property type="project" value="TreeGrafter"/>
</dbReference>
<dbReference type="SMART" id="SM00320">
    <property type="entry name" value="WD40"/>
    <property type="match status" value="4"/>
</dbReference>
<dbReference type="InterPro" id="IPR045139">
    <property type="entry name" value="Aladin"/>
</dbReference>
<dbReference type="GO" id="GO:0006913">
    <property type="term" value="P:nucleocytoplasmic transport"/>
    <property type="evidence" value="ECO:0007669"/>
    <property type="project" value="TreeGrafter"/>
</dbReference>
<dbReference type="PANTHER" id="PTHR14494">
    <property type="entry name" value="ALADIN/ADRACALIN/AAAS"/>
    <property type="match status" value="1"/>
</dbReference>
<accession>A0AAW0Y0D6</accession>
<dbReference type="SUPFAM" id="SSF50978">
    <property type="entry name" value="WD40 repeat-like"/>
    <property type="match status" value="1"/>
</dbReference>
<dbReference type="Proteomes" id="UP001445076">
    <property type="component" value="Unassembled WGS sequence"/>
</dbReference>
<keyword evidence="3" id="KW-1185">Reference proteome</keyword>
<evidence type="ECO:0000313" key="2">
    <source>
        <dbReference type="EMBL" id="KAK8750122.1"/>
    </source>
</evidence>
<dbReference type="InterPro" id="IPR036322">
    <property type="entry name" value="WD40_repeat_dom_sf"/>
</dbReference>
<protein>
    <recommendedName>
        <fullName evidence="1">Aladin seven-bladed propeller domain-containing protein</fullName>
    </recommendedName>
</protein>
<dbReference type="EMBL" id="JARKIK010000008">
    <property type="protein sequence ID" value="KAK8750122.1"/>
    <property type="molecule type" value="Genomic_DNA"/>
</dbReference>
<dbReference type="InterPro" id="IPR001680">
    <property type="entry name" value="WD40_rpt"/>
</dbReference>
<dbReference type="AlphaFoldDB" id="A0AAW0Y0D6"/>
<name>A0AAW0Y0D6_CHEQU</name>
<proteinExistence type="predicted"/>
<evidence type="ECO:0000259" key="1">
    <source>
        <dbReference type="Pfam" id="PF25460"/>
    </source>
</evidence>
<gene>
    <name evidence="2" type="ORF">OTU49_015246</name>
</gene>
<comment type="caution">
    <text evidence="2">The sequence shown here is derived from an EMBL/GenBank/DDBJ whole genome shotgun (WGS) entry which is preliminary data.</text>
</comment>
<dbReference type="PANTHER" id="PTHR14494:SF0">
    <property type="entry name" value="ALADIN"/>
    <property type="match status" value="1"/>
</dbReference>
<dbReference type="Gene3D" id="2.130.10.10">
    <property type="entry name" value="YVTN repeat-like/Quinoprotein amine dehydrogenase"/>
    <property type="match status" value="1"/>
</dbReference>